<keyword evidence="1" id="KW-0808">Transferase</keyword>
<sequence length="547" mass="60128">MNLVRAAVAPPRHVERFGARACIVCEKTIWRTKLELAAQAETADTLGATCGRCRAGQHVISTCGVCLEAAMLVPSSLLPHVSCKHRFCAACWVAHVALGVRERRSELRCMGERCGEKLADKDVRRLAPELHAAWTQIKFADRMEHLRNIFLAGDAFSEWAKRNTQACPRCHVLVQRSEGCNHMHCLCGHDFCYKCGKATADDCNCPYAADGPVLISGQLDVLAPLLGEAEAREGAPMAAIGREFPTDLPMTYRGGLHRRPSVSAEVPITPSKYVPAPKFPKSEQQIADIRDAIQENFLFQGLSLKQTFDVIDCMFERKVAAGEQVMAQGDDADNFYVVASGRLDAVKDGQVVCEYDGHGTFGELALMYNCPRAASVVARTDALLWALEGLTFKRLLIADRQKRADVSTAMLTRMPVLNYLDQHQIAKLADALTHHEFGAGEVIFSQGELGSLFFLVEEGEAVGTFEATDGSAKQVATFVPGDYFGERALLTDEPRSLTVRAVTELKLLSLDTPAFERILGPCKGAMAERIARYERLGEQAEHEPEEE</sequence>
<feature type="domain" description="RING-type" evidence="8">
    <location>
        <begin position="59"/>
        <end position="214"/>
    </location>
</feature>
<dbReference type="PANTHER" id="PTHR11635">
    <property type="entry name" value="CAMP-DEPENDENT PROTEIN KINASE REGULATORY CHAIN"/>
    <property type="match status" value="1"/>
</dbReference>
<keyword evidence="3" id="KW-0677">Repeat</keyword>
<dbReference type="GO" id="GO:0008270">
    <property type="term" value="F:zinc ion binding"/>
    <property type="evidence" value="ECO:0007669"/>
    <property type="project" value="UniProtKB-KW"/>
</dbReference>
<comment type="caution">
    <text evidence="9">The sequence shown here is derived from an EMBL/GenBank/DDBJ whole genome shotgun (WGS) entry which is preliminary data.</text>
</comment>
<keyword evidence="6" id="KW-0862">Zinc</keyword>
<feature type="domain" description="Cyclic nucleotide-binding" evidence="7">
    <location>
        <begin position="416"/>
        <end position="536"/>
    </location>
</feature>
<evidence type="ECO:0000256" key="2">
    <source>
        <dbReference type="ARBA" id="ARBA00022723"/>
    </source>
</evidence>
<organism evidence="9 10">
    <name type="scientific">Diacronema lutheri</name>
    <name type="common">Unicellular marine alga</name>
    <name type="synonym">Monochrysis lutheri</name>
    <dbReference type="NCBI Taxonomy" id="2081491"/>
    <lineage>
        <taxon>Eukaryota</taxon>
        <taxon>Haptista</taxon>
        <taxon>Haptophyta</taxon>
        <taxon>Pavlovophyceae</taxon>
        <taxon>Pavlovales</taxon>
        <taxon>Pavlovaceae</taxon>
        <taxon>Diacronema</taxon>
    </lineage>
</organism>
<dbReference type="InterPro" id="IPR000595">
    <property type="entry name" value="cNMP-bd_dom"/>
</dbReference>
<dbReference type="Pfam" id="PF00027">
    <property type="entry name" value="cNMP_binding"/>
    <property type="match status" value="2"/>
</dbReference>
<evidence type="ECO:0000256" key="4">
    <source>
        <dbReference type="ARBA" id="ARBA00022771"/>
    </source>
</evidence>
<keyword evidence="2" id="KW-0479">Metal-binding</keyword>
<dbReference type="PROSITE" id="PS51873">
    <property type="entry name" value="TRIAD"/>
    <property type="match status" value="1"/>
</dbReference>
<dbReference type="SUPFAM" id="SSF51206">
    <property type="entry name" value="cAMP-binding domain-like"/>
    <property type="match status" value="2"/>
</dbReference>
<dbReference type="GO" id="GO:0005952">
    <property type="term" value="C:cAMP-dependent protein kinase complex"/>
    <property type="evidence" value="ECO:0007669"/>
    <property type="project" value="InterPro"/>
</dbReference>
<dbReference type="InterPro" id="IPR044066">
    <property type="entry name" value="TRIAD_supradom"/>
</dbReference>
<accession>A0A8J5XL89</accession>
<dbReference type="Gene3D" id="3.30.40.10">
    <property type="entry name" value="Zinc/RING finger domain, C3HC4 (zinc finger)"/>
    <property type="match status" value="1"/>
</dbReference>
<dbReference type="CDD" id="cd00038">
    <property type="entry name" value="CAP_ED"/>
    <property type="match status" value="2"/>
</dbReference>
<dbReference type="InterPro" id="IPR014710">
    <property type="entry name" value="RmlC-like_jellyroll"/>
</dbReference>
<dbReference type="PROSITE" id="PS50042">
    <property type="entry name" value="CNMP_BINDING_3"/>
    <property type="match status" value="2"/>
</dbReference>
<dbReference type="Gene3D" id="2.60.120.10">
    <property type="entry name" value="Jelly Rolls"/>
    <property type="match status" value="2"/>
</dbReference>
<dbReference type="GO" id="GO:0034236">
    <property type="term" value="F:protein kinase A catalytic subunit binding"/>
    <property type="evidence" value="ECO:0007669"/>
    <property type="project" value="TreeGrafter"/>
</dbReference>
<name>A0A8J5XL89_DIALT</name>
<evidence type="ECO:0000259" key="8">
    <source>
        <dbReference type="PROSITE" id="PS51873"/>
    </source>
</evidence>
<dbReference type="Pfam" id="PF26200">
    <property type="entry name" value="Rcat_RNF216"/>
    <property type="match status" value="1"/>
</dbReference>
<evidence type="ECO:0000256" key="6">
    <source>
        <dbReference type="ARBA" id="ARBA00022833"/>
    </source>
</evidence>
<evidence type="ECO:0000313" key="9">
    <source>
        <dbReference type="EMBL" id="KAG8460930.1"/>
    </source>
</evidence>
<evidence type="ECO:0000256" key="5">
    <source>
        <dbReference type="ARBA" id="ARBA00022786"/>
    </source>
</evidence>
<keyword evidence="4" id="KW-0863">Zinc-finger</keyword>
<dbReference type="PROSITE" id="PS00889">
    <property type="entry name" value="CNMP_BINDING_2"/>
    <property type="match status" value="1"/>
</dbReference>
<dbReference type="GO" id="GO:0005829">
    <property type="term" value="C:cytosol"/>
    <property type="evidence" value="ECO:0007669"/>
    <property type="project" value="TreeGrafter"/>
</dbReference>
<reference evidence="9" key="1">
    <citation type="submission" date="2021-05" db="EMBL/GenBank/DDBJ databases">
        <title>The genome of the haptophyte Pavlova lutheri (Diacronema luteri, Pavlovales) - a model for lipid biosynthesis in eukaryotic algae.</title>
        <authorList>
            <person name="Hulatt C.J."/>
            <person name="Posewitz M.C."/>
        </authorList>
    </citation>
    <scope>NUCLEOTIDE SEQUENCE</scope>
    <source>
        <strain evidence="9">NIVA-4/92</strain>
    </source>
</reference>
<dbReference type="GO" id="GO:0016740">
    <property type="term" value="F:transferase activity"/>
    <property type="evidence" value="ECO:0007669"/>
    <property type="project" value="UniProtKB-KW"/>
</dbReference>
<gene>
    <name evidence="9" type="ORF">KFE25_010681</name>
</gene>
<dbReference type="PRINTS" id="PR00103">
    <property type="entry name" value="CAMPKINASE"/>
</dbReference>
<keyword evidence="5" id="KW-0833">Ubl conjugation pathway</keyword>
<dbReference type="SUPFAM" id="SSF57850">
    <property type="entry name" value="RING/U-box"/>
    <property type="match status" value="2"/>
</dbReference>
<dbReference type="InterPro" id="IPR018488">
    <property type="entry name" value="cNMP-bd_CS"/>
</dbReference>
<dbReference type="SMART" id="SM00100">
    <property type="entry name" value="cNMP"/>
    <property type="match status" value="2"/>
</dbReference>
<dbReference type="Proteomes" id="UP000751190">
    <property type="component" value="Unassembled WGS sequence"/>
</dbReference>
<dbReference type="GO" id="GO:0030552">
    <property type="term" value="F:cAMP binding"/>
    <property type="evidence" value="ECO:0007669"/>
    <property type="project" value="TreeGrafter"/>
</dbReference>
<dbReference type="GO" id="GO:0004862">
    <property type="term" value="F:cAMP-dependent protein kinase inhibitor activity"/>
    <property type="evidence" value="ECO:0007669"/>
    <property type="project" value="TreeGrafter"/>
</dbReference>
<dbReference type="Gene3D" id="1.20.120.1750">
    <property type="match status" value="1"/>
</dbReference>
<dbReference type="InterPro" id="IPR050503">
    <property type="entry name" value="cAMP-dep_PK_reg_su-like"/>
</dbReference>
<dbReference type="InterPro" id="IPR018490">
    <property type="entry name" value="cNMP-bd_dom_sf"/>
</dbReference>
<dbReference type="InterPro" id="IPR013083">
    <property type="entry name" value="Znf_RING/FYVE/PHD"/>
</dbReference>
<evidence type="ECO:0008006" key="11">
    <source>
        <dbReference type="Google" id="ProtNLM"/>
    </source>
</evidence>
<evidence type="ECO:0000256" key="3">
    <source>
        <dbReference type="ARBA" id="ARBA00022737"/>
    </source>
</evidence>
<evidence type="ECO:0000313" key="10">
    <source>
        <dbReference type="Proteomes" id="UP000751190"/>
    </source>
</evidence>
<evidence type="ECO:0000256" key="1">
    <source>
        <dbReference type="ARBA" id="ARBA00022679"/>
    </source>
</evidence>
<feature type="domain" description="Cyclic nucleotide-binding" evidence="7">
    <location>
        <begin position="298"/>
        <end position="413"/>
    </location>
</feature>
<dbReference type="CDD" id="cd20336">
    <property type="entry name" value="Rcat_RBR"/>
    <property type="match status" value="1"/>
</dbReference>
<dbReference type="EMBL" id="JAGTXO010000029">
    <property type="protein sequence ID" value="KAG8460930.1"/>
    <property type="molecule type" value="Genomic_DNA"/>
</dbReference>
<proteinExistence type="predicted"/>
<protein>
    <recommendedName>
        <fullName evidence="11">cGMP-dependent protein kinase</fullName>
    </recommendedName>
</protein>
<dbReference type="PANTHER" id="PTHR11635:SF152">
    <property type="entry name" value="CAMP-DEPENDENT PROTEIN KINASE TYPE I REGULATORY SUBUNIT-RELATED"/>
    <property type="match status" value="1"/>
</dbReference>
<evidence type="ECO:0000259" key="7">
    <source>
        <dbReference type="PROSITE" id="PS50042"/>
    </source>
</evidence>
<dbReference type="AlphaFoldDB" id="A0A8J5XL89"/>
<dbReference type="OrthoDB" id="417078at2759"/>
<keyword evidence="10" id="KW-1185">Reference proteome</keyword>